<dbReference type="EMBL" id="LBXO01000001">
    <property type="protein sequence ID" value="KKR33932.1"/>
    <property type="molecule type" value="Genomic_DNA"/>
</dbReference>
<dbReference type="Proteomes" id="UP000034137">
    <property type="component" value="Unassembled WGS sequence"/>
</dbReference>
<evidence type="ECO:0000313" key="1">
    <source>
        <dbReference type="EMBL" id="KKR33932.1"/>
    </source>
</evidence>
<protein>
    <submittedName>
        <fullName evidence="1">Uncharacterized protein</fullName>
    </submittedName>
</protein>
<proteinExistence type="predicted"/>
<gene>
    <name evidence="1" type="ORF">UT64_C0001G0006</name>
</gene>
<evidence type="ECO:0000313" key="2">
    <source>
        <dbReference type="Proteomes" id="UP000034137"/>
    </source>
</evidence>
<dbReference type="AntiFam" id="ANF00010">
    <property type="entry name" value="tRNA translation"/>
</dbReference>
<reference evidence="1 2" key="1">
    <citation type="journal article" date="2015" name="Nature">
        <title>rRNA introns, odd ribosomes, and small enigmatic genomes across a large radiation of phyla.</title>
        <authorList>
            <person name="Brown C.T."/>
            <person name="Hug L.A."/>
            <person name="Thomas B.C."/>
            <person name="Sharon I."/>
            <person name="Castelle C.J."/>
            <person name="Singh A."/>
            <person name="Wilkins M.J."/>
            <person name="Williams K.H."/>
            <person name="Banfield J.F."/>
        </authorList>
    </citation>
    <scope>NUCLEOTIDE SEQUENCE [LARGE SCALE GENOMIC DNA]</scope>
</reference>
<sequence length="34" mass="3586">MLTVNGLIGPLAQLVEQLALNETVIGSNPIRPTI</sequence>
<dbReference type="AlphaFoldDB" id="A0A0G0T7U0"/>
<comment type="caution">
    <text evidence="1">The sequence shown here is derived from an EMBL/GenBank/DDBJ whole genome shotgun (WGS) entry which is preliminary data.</text>
</comment>
<name>A0A0G0T7U0_9BACT</name>
<organism evidence="1 2">
    <name type="scientific">Candidatus Falkowbacteria bacterium GW2011_GWF2_39_8</name>
    <dbReference type="NCBI Taxonomy" id="1618642"/>
    <lineage>
        <taxon>Bacteria</taxon>
        <taxon>Candidatus Falkowiibacteriota</taxon>
    </lineage>
</organism>
<accession>A0A0G0T7U0</accession>